<accession>A0A4S3TH83</accession>
<evidence type="ECO:0000259" key="3">
    <source>
        <dbReference type="Pfam" id="PF03061"/>
    </source>
</evidence>
<dbReference type="RefSeq" id="WP_141466290.1">
    <property type="nucleotide sequence ID" value="NZ_RBZW01000069.1"/>
</dbReference>
<dbReference type="Pfam" id="PF03061">
    <property type="entry name" value="4HBT"/>
    <property type="match status" value="1"/>
</dbReference>
<protein>
    <submittedName>
        <fullName evidence="4">PaaI family thioesterase</fullName>
    </submittedName>
</protein>
<dbReference type="InterPro" id="IPR029069">
    <property type="entry name" value="HotDog_dom_sf"/>
</dbReference>
<comment type="caution">
    <text evidence="4">The sequence shown here is derived from an EMBL/GenBank/DDBJ whole genome shotgun (WGS) entry which is preliminary data.</text>
</comment>
<dbReference type="PANTHER" id="PTHR43240">
    <property type="entry name" value="1,4-DIHYDROXY-2-NAPHTHOYL-COA THIOESTERASE 1"/>
    <property type="match status" value="1"/>
</dbReference>
<dbReference type="InterPro" id="IPR003736">
    <property type="entry name" value="PAAI_dom"/>
</dbReference>
<reference evidence="4 5" key="1">
    <citation type="submission" date="2018-10" db="EMBL/GenBank/DDBJ databases">
        <title>Natronolimnobius sp. XQ-INN 246 isolated from Inner Mongolia Autonomous Region of China.</title>
        <authorList>
            <person name="Xue Q."/>
        </authorList>
    </citation>
    <scope>NUCLEOTIDE SEQUENCE [LARGE SCALE GENOMIC DNA]</scope>
    <source>
        <strain evidence="4 5">XQ-INN 246</strain>
    </source>
</reference>
<dbReference type="AlphaFoldDB" id="A0A4S3TH83"/>
<dbReference type="NCBIfam" id="TIGR00369">
    <property type="entry name" value="unchar_dom_1"/>
    <property type="match status" value="1"/>
</dbReference>
<keyword evidence="1" id="KW-0378">Hydrolase</keyword>
<dbReference type="Proteomes" id="UP000318864">
    <property type="component" value="Unassembled WGS sequence"/>
</dbReference>
<feature type="compositionally biased region" description="Acidic residues" evidence="2">
    <location>
        <begin position="1"/>
        <end position="12"/>
    </location>
</feature>
<gene>
    <name evidence="4" type="ORF">D8Y22_19345</name>
</gene>
<proteinExistence type="predicted"/>
<evidence type="ECO:0000313" key="4">
    <source>
        <dbReference type="EMBL" id="THE63232.1"/>
    </source>
</evidence>
<dbReference type="CDD" id="cd03443">
    <property type="entry name" value="PaaI_thioesterase"/>
    <property type="match status" value="1"/>
</dbReference>
<dbReference type="GO" id="GO:0016787">
    <property type="term" value="F:hydrolase activity"/>
    <property type="evidence" value="ECO:0007669"/>
    <property type="project" value="UniProtKB-KW"/>
</dbReference>
<dbReference type="Gene3D" id="3.10.129.10">
    <property type="entry name" value="Hotdog Thioesterase"/>
    <property type="match status" value="1"/>
</dbReference>
<dbReference type="InterPro" id="IPR006683">
    <property type="entry name" value="Thioestr_dom"/>
</dbReference>
<organism evidence="4 5">
    <name type="scientific">Salinadaptatus halalkaliphilus</name>
    <dbReference type="NCBI Taxonomy" id="2419781"/>
    <lineage>
        <taxon>Archaea</taxon>
        <taxon>Methanobacteriati</taxon>
        <taxon>Methanobacteriota</taxon>
        <taxon>Stenosarchaea group</taxon>
        <taxon>Halobacteria</taxon>
        <taxon>Halobacteriales</taxon>
        <taxon>Natrialbaceae</taxon>
        <taxon>Salinadaptatus</taxon>
    </lineage>
</organism>
<dbReference type="EMBL" id="RBZW01000069">
    <property type="protein sequence ID" value="THE63232.1"/>
    <property type="molecule type" value="Genomic_DNA"/>
</dbReference>
<feature type="region of interest" description="Disordered" evidence="2">
    <location>
        <begin position="1"/>
        <end position="23"/>
    </location>
</feature>
<sequence length="146" mass="15536">MSDSDADGEDDEPQSRAGDSFPEGTFNSWLGLTIEEECGGEAVISVEYEDFKQNPGGILHGGVTATLVDVAAAVAIRSTLDDQHRTLATTNLEINYLRPITETAYASAEVIRVGSSTAVVRVDVESLTPDADRTDAAIGTVTYRLL</sequence>
<evidence type="ECO:0000256" key="1">
    <source>
        <dbReference type="ARBA" id="ARBA00022801"/>
    </source>
</evidence>
<evidence type="ECO:0000313" key="5">
    <source>
        <dbReference type="Proteomes" id="UP000318864"/>
    </source>
</evidence>
<evidence type="ECO:0000256" key="2">
    <source>
        <dbReference type="SAM" id="MobiDB-lite"/>
    </source>
</evidence>
<dbReference type="SUPFAM" id="SSF54637">
    <property type="entry name" value="Thioesterase/thiol ester dehydrase-isomerase"/>
    <property type="match status" value="1"/>
</dbReference>
<keyword evidence="5" id="KW-1185">Reference proteome</keyword>
<feature type="domain" description="Thioesterase" evidence="3">
    <location>
        <begin position="56"/>
        <end position="127"/>
    </location>
</feature>
<name>A0A4S3TH83_9EURY</name>
<dbReference type="OrthoDB" id="202321at2157"/>